<sequence length="201" mass="24099">MAKHLKKEDLEKLTSHINYSYFERGDTGCEGLHFYSTVKNELEETYQNYDFLNISDKIVRALCYIYNKKKNKPDKFDSELCPYLYYWIGSKIYPIVKDKKVFLRIISMIYDEFYSSDFFNTCTVLYNDIDEDTFNTYKMLHDYSKDYVNIEIDTSHGHTTCDTVYKEFIENYIRLLVFKLILVQMKVLETKCVVLHIKILV</sequence>
<name>A0A0J9S2Y1_PLAVI</name>
<dbReference type="AlphaFoldDB" id="A0A0J9S2Y1"/>
<dbReference type="EMBL" id="KQ234503">
    <property type="protein sequence ID" value="KMZ77109.1"/>
    <property type="molecule type" value="Genomic_DNA"/>
</dbReference>
<reference evidence="1 2" key="1">
    <citation type="submission" date="2011-08" db="EMBL/GenBank/DDBJ databases">
        <title>The Genome Sequence of Plasmodium vivax India VII.</title>
        <authorList>
            <consortium name="The Broad Institute Genome Sequencing Platform"/>
            <consortium name="The Broad Institute Genome Sequencing Center for Infectious Disease"/>
            <person name="Neafsey D."/>
            <person name="Carlton J."/>
            <person name="Barnwell J."/>
            <person name="Collins W."/>
            <person name="Escalante A."/>
            <person name="Mullikin J."/>
            <person name="Saul A."/>
            <person name="Guigo R."/>
            <person name="Camara F."/>
            <person name="Young S.K."/>
            <person name="Zeng Q."/>
            <person name="Gargeya S."/>
            <person name="Fitzgerald M."/>
            <person name="Haas B."/>
            <person name="Abouelleil A."/>
            <person name="Alvarado L."/>
            <person name="Arachchi H.M."/>
            <person name="Berlin A."/>
            <person name="Brown A."/>
            <person name="Chapman S.B."/>
            <person name="Chen Z."/>
            <person name="Dunbar C."/>
            <person name="Freedman E."/>
            <person name="Gearin G."/>
            <person name="Gellesch M."/>
            <person name="Goldberg J."/>
            <person name="Griggs A."/>
            <person name="Gujja S."/>
            <person name="Heiman D."/>
            <person name="Howarth C."/>
            <person name="Larson L."/>
            <person name="Lui A."/>
            <person name="MacDonald P.J.P."/>
            <person name="Montmayeur A."/>
            <person name="Murphy C."/>
            <person name="Neiman D."/>
            <person name="Pearson M."/>
            <person name="Priest M."/>
            <person name="Roberts A."/>
            <person name="Saif S."/>
            <person name="Shea T."/>
            <person name="Shenoy N."/>
            <person name="Sisk P."/>
            <person name="Stolte C."/>
            <person name="Sykes S."/>
            <person name="Wortman J."/>
            <person name="Nusbaum C."/>
            <person name="Birren B."/>
        </authorList>
    </citation>
    <scope>NUCLEOTIDE SEQUENCE [LARGE SCALE GENOMIC DNA]</scope>
    <source>
        <strain evidence="1 2">India VII</strain>
    </source>
</reference>
<evidence type="ECO:0000313" key="2">
    <source>
        <dbReference type="Proteomes" id="UP000053562"/>
    </source>
</evidence>
<evidence type="ECO:0000313" key="1">
    <source>
        <dbReference type="EMBL" id="KMZ77109.1"/>
    </source>
</evidence>
<dbReference type="OrthoDB" id="382684at2759"/>
<dbReference type="InterPro" id="IPR008780">
    <property type="entry name" value="Plasmodium_Vir"/>
</dbReference>
<organism evidence="1 2">
    <name type="scientific">Plasmodium vivax India VII</name>
    <dbReference type="NCBI Taxonomy" id="1077284"/>
    <lineage>
        <taxon>Eukaryota</taxon>
        <taxon>Sar</taxon>
        <taxon>Alveolata</taxon>
        <taxon>Apicomplexa</taxon>
        <taxon>Aconoidasida</taxon>
        <taxon>Haemosporida</taxon>
        <taxon>Plasmodiidae</taxon>
        <taxon>Plasmodium</taxon>
        <taxon>Plasmodium (Plasmodium)</taxon>
    </lineage>
</organism>
<evidence type="ECO:0008006" key="3">
    <source>
        <dbReference type="Google" id="ProtNLM"/>
    </source>
</evidence>
<proteinExistence type="predicted"/>
<accession>A0A0J9S2Y1</accession>
<gene>
    <name evidence="1" type="ORF">PVIIG_05612</name>
</gene>
<dbReference type="Pfam" id="PF05795">
    <property type="entry name" value="Plasmodium_Vir"/>
    <property type="match status" value="1"/>
</dbReference>
<protein>
    <recommendedName>
        <fullName evidence="3">Variable surface protein</fullName>
    </recommendedName>
</protein>
<dbReference type="Proteomes" id="UP000053562">
    <property type="component" value="Unassembled WGS sequence"/>
</dbReference>